<protein>
    <submittedName>
        <fullName evidence="1">Uncharacterized protein</fullName>
    </submittedName>
</protein>
<gene>
    <name evidence="1" type="ORF">BOKJ2_LOCUS5091</name>
</gene>
<evidence type="ECO:0000313" key="2">
    <source>
        <dbReference type="Proteomes" id="UP000614601"/>
    </source>
</evidence>
<dbReference type="AlphaFoldDB" id="A0A811KCC9"/>
<evidence type="ECO:0000313" key="1">
    <source>
        <dbReference type="EMBL" id="CAD5213435.1"/>
    </source>
</evidence>
<organism evidence="1 2">
    <name type="scientific">Bursaphelenchus okinawaensis</name>
    <dbReference type="NCBI Taxonomy" id="465554"/>
    <lineage>
        <taxon>Eukaryota</taxon>
        <taxon>Metazoa</taxon>
        <taxon>Ecdysozoa</taxon>
        <taxon>Nematoda</taxon>
        <taxon>Chromadorea</taxon>
        <taxon>Rhabditida</taxon>
        <taxon>Tylenchina</taxon>
        <taxon>Tylenchomorpha</taxon>
        <taxon>Aphelenchoidea</taxon>
        <taxon>Aphelenchoididae</taxon>
        <taxon>Bursaphelenchus</taxon>
    </lineage>
</organism>
<dbReference type="EMBL" id="CAJFDH010000003">
    <property type="protein sequence ID" value="CAD5213435.1"/>
    <property type="molecule type" value="Genomic_DNA"/>
</dbReference>
<comment type="caution">
    <text evidence="1">The sequence shown here is derived from an EMBL/GenBank/DDBJ whole genome shotgun (WGS) entry which is preliminary data.</text>
</comment>
<sequence length="73" mass="8271">MTHEGLTIRGNQNSVKQAMEKEEYGLTKDGLVWRRLRKLAALSCPRVKNCVTFTTFKDSSTQPSNQRTNGTIQ</sequence>
<name>A0A811KCC9_9BILA</name>
<dbReference type="EMBL" id="CAJFCW020000003">
    <property type="protein sequence ID" value="CAG9100861.1"/>
    <property type="molecule type" value="Genomic_DNA"/>
</dbReference>
<dbReference type="Proteomes" id="UP000783686">
    <property type="component" value="Unassembled WGS sequence"/>
</dbReference>
<accession>A0A811KCC9</accession>
<proteinExistence type="predicted"/>
<keyword evidence="2" id="KW-1185">Reference proteome</keyword>
<dbReference type="Proteomes" id="UP000614601">
    <property type="component" value="Unassembled WGS sequence"/>
</dbReference>
<reference evidence="1" key="1">
    <citation type="submission" date="2020-09" db="EMBL/GenBank/DDBJ databases">
        <authorList>
            <person name="Kikuchi T."/>
        </authorList>
    </citation>
    <scope>NUCLEOTIDE SEQUENCE</scope>
    <source>
        <strain evidence="1">SH1</strain>
    </source>
</reference>